<gene>
    <name evidence="1" type="ORF">SAMN06264365_11674</name>
</gene>
<accession>A0A239ERG5</accession>
<organism evidence="1 2">
    <name type="scientific">Actinoplanes regularis</name>
    <dbReference type="NCBI Taxonomy" id="52697"/>
    <lineage>
        <taxon>Bacteria</taxon>
        <taxon>Bacillati</taxon>
        <taxon>Actinomycetota</taxon>
        <taxon>Actinomycetes</taxon>
        <taxon>Micromonosporales</taxon>
        <taxon>Micromonosporaceae</taxon>
        <taxon>Actinoplanes</taxon>
    </lineage>
</organism>
<evidence type="ECO:0000313" key="2">
    <source>
        <dbReference type="Proteomes" id="UP000198415"/>
    </source>
</evidence>
<dbReference type="Proteomes" id="UP000198415">
    <property type="component" value="Unassembled WGS sequence"/>
</dbReference>
<evidence type="ECO:0000313" key="1">
    <source>
        <dbReference type="EMBL" id="SNS47266.1"/>
    </source>
</evidence>
<reference evidence="1 2" key="1">
    <citation type="submission" date="2017-06" db="EMBL/GenBank/DDBJ databases">
        <authorList>
            <person name="Kim H.J."/>
            <person name="Triplett B.A."/>
        </authorList>
    </citation>
    <scope>NUCLEOTIDE SEQUENCE [LARGE SCALE GENOMIC DNA]</scope>
    <source>
        <strain evidence="1 2">DSM 43151</strain>
    </source>
</reference>
<protein>
    <submittedName>
        <fullName evidence="1">Uncharacterized protein</fullName>
    </submittedName>
</protein>
<dbReference type="AlphaFoldDB" id="A0A239ERG5"/>
<proteinExistence type="predicted"/>
<dbReference type="EMBL" id="FZNR01000016">
    <property type="protein sequence ID" value="SNS47266.1"/>
    <property type="molecule type" value="Genomic_DNA"/>
</dbReference>
<sequence length="59" mass="6776">MIFRVVVWFPRADRRRFPWHEVPPEGTFREPAFMTIENVAPRISARHAPAVDFAGLLGG</sequence>
<keyword evidence="2" id="KW-1185">Reference proteome</keyword>
<name>A0A239ERG5_9ACTN</name>